<dbReference type="SUPFAM" id="SSF109755">
    <property type="entry name" value="PhoU-like"/>
    <property type="match status" value="1"/>
</dbReference>
<accession>A0A160TRG5</accession>
<dbReference type="InterPro" id="IPR002727">
    <property type="entry name" value="DUF47"/>
</dbReference>
<dbReference type="PANTHER" id="PTHR36536">
    <property type="entry name" value="UPF0111 PROTEIN HI_1603"/>
    <property type="match status" value="1"/>
</dbReference>
<dbReference type="InterPro" id="IPR038078">
    <property type="entry name" value="PhoU-like_sf"/>
</dbReference>
<dbReference type="AlphaFoldDB" id="A0A160TRG5"/>
<dbReference type="Gene3D" id="1.20.58.220">
    <property type="entry name" value="Phosphate transport system protein phou homolog 2, domain 2"/>
    <property type="match status" value="1"/>
</dbReference>
<organism evidence="2">
    <name type="scientific">hydrothermal vent metagenome</name>
    <dbReference type="NCBI Taxonomy" id="652676"/>
    <lineage>
        <taxon>unclassified sequences</taxon>
        <taxon>metagenomes</taxon>
        <taxon>ecological metagenomes</taxon>
    </lineage>
</organism>
<name>A0A160TRG5_9ZZZZ</name>
<dbReference type="NCBIfam" id="TIGR00153">
    <property type="entry name" value="TIGR00153 family protein"/>
    <property type="match status" value="1"/>
</dbReference>
<evidence type="ECO:0000256" key="1">
    <source>
        <dbReference type="ARBA" id="ARBA00008591"/>
    </source>
</evidence>
<dbReference type="InterPro" id="IPR018445">
    <property type="entry name" value="Put_Phosphate_transp_reg"/>
</dbReference>
<reference evidence="2" key="1">
    <citation type="submission" date="2015-10" db="EMBL/GenBank/DDBJ databases">
        <authorList>
            <person name="Gilbert D.G."/>
        </authorList>
    </citation>
    <scope>NUCLEOTIDE SEQUENCE</scope>
</reference>
<dbReference type="PANTHER" id="PTHR36536:SF3">
    <property type="entry name" value="UPF0111 PROTEIN HI_1603"/>
    <property type="match status" value="1"/>
</dbReference>
<sequence length="222" mass="25216">MAWIDKLVGKSPIGPMQQHMQVAILCAREVIPLLEAMAAGNNEAIRERRAEIDRLEHEADELKHEIRSHMPRRFMMAMDRRTMLEILDCQDSIADVTQDIAELADQRSMHLPESLKEPVLTMAQSVMSACEQGQRIVDELDELVETGFGEGEVARVDEMVRELGRLESQTDAELDRAARALFAMEEELGVATVFWHQIILWIANLADLSERVGNRLRLLMAN</sequence>
<proteinExistence type="inferred from homology"/>
<comment type="similarity">
    <text evidence="1">Belongs to the UPF0111 family.</text>
</comment>
<gene>
    <name evidence="2" type="ORF">MGWOODY_XGa1058</name>
</gene>
<dbReference type="Pfam" id="PF01865">
    <property type="entry name" value="PhoU_div"/>
    <property type="match status" value="1"/>
</dbReference>
<protein>
    <submittedName>
        <fullName evidence="2">Phosphate transport regulator (Distant homolog of PhoU)</fullName>
    </submittedName>
</protein>
<evidence type="ECO:0000313" key="2">
    <source>
        <dbReference type="EMBL" id="CUS51433.1"/>
    </source>
</evidence>
<dbReference type="EMBL" id="CZRL01000063">
    <property type="protein sequence ID" value="CUS51433.1"/>
    <property type="molecule type" value="Genomic_DNA"/>
</dbReference>